<dbReference type="EMBL" id="JAHRHJ020000003">
    <property type="protein sequence ID" value="KAH9322119.1"/>
    <property type="molecule type" value="Genomic_DNA"/>
</dbReference>
<sequence>VNMVNPKSLPQVVSAAYKAEEKEQSRSKYHQEMKEKATNSKKTVISSYGPYRKPDFKRTDFYGNKKNGSFMEIITGEGQGLPLNNKKIISRLVAIDTHLLQEPTRFQWQTMNLNKVVGPV</sequence>
<name>A0AA38GF57_TAXCH</name>
<protein>
    <submittedName>
        <fullName evidence="2">Uncharacterized protein</fullName>
    </submittedName>
</protein>
<feature type="region of interest" description="Disordered" evidence="1">
    <location>
        <begin position="20"/>
        <end position="49"/>
    </location>
</feature>
<feature type="non-terminal residue" evidence="2">
    <location>
        <position position="120"/>
    </location>
</feature>
<evidence type="ECO:0000256" key="1">
    <source>
        <dbReference type="SAM" id="MobiDB-lite"/>
    </source>
</evidence>
<accession>A0AA38GF57</accession>
<proteinExistence type="predicted"/>
<organism evidence="2 3">
    <name type="scientific">Taxus chinensis</name>
    <name type="common">Chinese yew</name>
    <name type="synonym">Taxus wallichiana var. chinensis</name>
    <dbReference type="NCBI Taxonomy" id="29808"/>
    <lineage>
        <taxon>Eukaryota</taxon>
        <taxon>Viridiplantae</taxon>
        <taxon>Streptophyta</taxon>
        <taxon>Embryophyta</taxon>
        <taxon>Tracheophyta</taxon>
        <taxon>Spermatophyta</taxon>
        <taxon>Pinopsida</taxon>
        <taxon>Pinidae</taxon>
        <taxon>Conifers II</taxon>
        <taxon>Cupressales</taxon>
        <taxon>Taxaceae</taxon>
        <taxon>Taxus</taxon>
    </lineage>
</organism>
<feature type="non-terminal residue" evidence="2">
    <location>
        <position position="1"/>
    </location>
</feature>
<keyword evidence="3" id="KW-1185">Reference proteome</keyword>
<feature type="compositionally biased region" description="Basic and acidic residues" evidence="1">
    <location>
        <begin position="20"/>
        <end position="38"/>
    </location>
</feature>
<reference evidence="2 3" key="1">
    <citation type="journal article" date="2021" name="Nat. Plants">
        <title>The Taxus genome provides insights into paclitaxel biosynthesis.</title>
        <authorList>
            <person name="Xiong X."/>
            <person name="Gou J."/>
            <person name="Liao Q."/>
            <person name="Li Y."/>
            <person name="Zhou Q."/>
            <person name="Bi G."/>
            <person name="Li C."/>
            <person name="Du R."/>
            <person name="Wang X."/>
            <person name="Sun T."/>
            <person name="Guo L."/>
            <person name="Liang H."/>
            <person name="Lu P."/>
            <person name="Wu Y."/>
            <person name="Zhang Z."/>
            <person name="Ro D.K."/>
            <person name="Shang Y."/>
            <person name="Huang S."/>
            <person name="Yan J."/>
        </authorList>
    </citation>
    <scope>NUCLEOTIDE SEQUENCE [LARGE SCALE GENOMIC DNA]</scope>
    <source>
        <strain evidence="2">Ta-2019</strain>
    </source>
</reference>
<gene>
    <name evidence="2" type="ORF">KI387_016758</name>
</gene>
<evidence type="ECO:0000313" key="3">
    <source>
        <dbReference type="Proteomes" id="UP000824469"/>
    </source>
</evidence>
<dbReference type="AlphaFoldDB" id="A0AA38GF57"/>
<comment type="caution">
    <text evidence="2">The sequence shown here is derived from an EMBL/GenBank/DDBJ whole genome shotgun (WGS) entry which is preliminary data.</text>
</comment>
<evidence type="ECO:0000313" key="2">
    <source>
        <dbReference type="EMBL" id="KAH9322119.1"/>
    </source>
</evidence>
<dbReference type="Proteomes" id="UP000824469">
    <property type="component" value="Unassembled WGS sequence"/>
</dbReference>